<dbReference type="RefSeq" id="WP_306000273.1">
    <property type="nucleotide sequence ID" value="NZ_JASNFN010000014.1"/>
</dbReference>
<evidence type="ECO:0000313" key="3">
    <source>
        <dbReference type="Proteomes" id="UP001233673"/>
    </source>
</evidence>
<reference evidence="3" key="1">
    <citation type="submission" date="2023-05" db="EMBL/GenBank/DDBJ databases">
        <title>Draft genome of Pseudofrankia sp. BMG5.37.</title>
        <authorList>
            <person name="Gtari M."/>
            <person name="Ghodhbane F."/>
            <person name="Sbissi I."/>
        </authorList>
    </citation>
    <scope>NUCLEOTIDE SEQUENCE [LARGE SCALE GENOMIC DNA]</scope>
    <source>
        <strain evidence="3">BMG 814</strain>
    </source>
</reference>
<sequence>MLLIAGLGTLLLFLLDGDAGDQRGAEQGAVLTAGQQEQPARSSTSPVGGTGQLPGGARMGGSVPADEGLYPGSGEVALAWVEAVGQGDFQTAYDLSCAEVQEAAVAAAAGEDPAQVLGDYFYTGTLGGQGFTSGTFDGVEHQAESATDVASFTLELDDGEPFLLLVHVGADGTVCDFR</sequence>
<keyword evidence="3" id="KW-1185">Reference proteome</keyword>
<dbReference type="Proteomes" id="UP001233673">
    <property type="component" value="Unassembled WGS sequence"/>
</dbReference>
<gene>
    <name evidence="2" type="ORF">QOZ88_13490</name>
</gene>
<name>A0ABT9IDJ3_9ACTN</name>
<proteinExistence type="predicted"/>
<organism evidence="2 3">
    <name type="scientific">Blastococcus carthaginiensis</name>
    <dbReference type="NCBI Taxonomy" id="3050034"/>
    <lineage>
        <taxon>Bacteria</taxon>
        <taxon>Bacillati</taxon>
        <taxon>Actinomycetota</taxon>
        <taxon>Actinomycetes</taxon>
        <taxon>Geodermatophilales</taxon>
        <taxon>Geodermatophilaceae</taxon>
        <taxon>Blastococcus</taxon>
    </lineage>
</organism>
<feature type="compositionally biased region" description="Polar residues" evidence="1">
    <location>
        <begin position="33"/>
        <end position="47"/>
    </location>
</feature>
<accession>A0ABT9IDJ3</accession>
<feature type="compositionally biased region" description="Gly residues" evidence="1">
    <location>
        <begin position="48"/>
        <end position="59"/>
    </location>
</feature>
<dbReference type="EMBL" id="JASNFN010000014">
    <property type="protein sequence ID" value="MDP5183653.1"/>
    <property type="molecule type" value="Genomic_DNA"/>
</dbReference>
<evidence type="ECO:0000313" key="2">
    <source>
        <dbReference type="EMBL" id="MDP5183653.1"/>
    </source>
</evidence>
<comment type="caution">
    <text evidence="2">The sequence shown here is derived from an EMBL/GenBank/DDBJ whole genome shotgun (WGS) entry which is preliminary data.</text>
</comment>
<protein>
    <submittedName>
        <fullName evidence="2">Uncharacterized protein</fullName>
    </submittedName>
</protein>
<feature type="region of interest" description="Disordered" evidence="1">
    <location>
        <begin position="30"/>
        <end position="63"/>
    </location>
</feature>
<evidence type="ECO:0000256" key="1">
    <source>
        <dbReference type="SAM" id="MobiDB-lite"/>
    </source>
</evidence>